<gene>
    <name evidence="1" type="ORF">CPB84DRAFT_325913</name>
</gene>
<protein>
    <submittedName>
        <fullName evidence="1">Uncharacterized protein</fullName>
    </submittedName>
</protein>
<sequence>MLLTRALKLFTNSCLGGPCSPPLCSWYYPIPPFAPILKLFDMILIQAIVLSKKSLHKCTTSSRCRCIWAFCPSRNTGIRCFRKVNRMWRRGTSWRVCFQIVLLAGGSVEVDGFCSLFCLFRLYHYRILKECLKSRARSSRPCVYLDMGTGRRVNALNTNKEEDDGNIG</sequence>
<name>A0A9P5NCS8_GYMJU</name>
<keyword evidence="2" id="KW-1185">Reference proteome</keyword>
<organism evidence="1 2">
    <name type="scientific">Gymnopilus junonius</name>
    <name type="common">Spectacular rustgill mushroom</name>
    <name type="synonym">Gymnopilus spectabilis subsp. junonius</name>
    <dbReference type="NCBI Taxonomy" id="109634"/>
    <lineage>
        <taxon>Eukaryota</taxon>
        <taxon>Fungi</taxon>
        <taxon>Dikarya</taxon>
        <taxon>Basidiomycota</taxon>
        <taxon>Agaricomycotina</taxon>
        <taxon>Agaricomycetes</taxon>
        <taxon>Agaricomycetidae</taxon>
        <taxon>Agaricales</taxon>
        <taxon>Agaricineae</taxon>
        <taxon>Hymenogastraceae</taxon>
        <taxon>Gymnopilus</taxon>
    </lineage>
</organism>
<accession>A0A9P5NCS8</accession>
<comment type="caution">
    <text evidence="1">The sequence shown here is derived from an EMBL/GenBank/DDBJ whole genome shotgun (WGS) entry which is preliminary data.</text>
</comment>
<dbReference type="AlphaFoldDB" id="A0A9P5NCS8"/>
<proteinExistence type="predicted"/>
<dbReference type="EMBL" id="JADNYJ010000156">
    <property type="protein sequence ID" value="KAF8878656.1"/>
    <property type="molecule type" value="Genomic_DNA"/>
</dbReference>
<evidence type="ECO:0000313" key="2">
    <source>
        <dbReference type="Proteomes" id="UP000724874"/>
    </source>
</evidence>
<evidence type="ECO:0000313" key="1">
    <source>
        <dbReference type="EMBL" id="KAF8878656.1"/>
    </source>
</evidence>
<dbReference type="Proteomes" id="UP000724874">
    <property type="component" value="Unassembled WGS sequence"/>
</dbReference>
<reference evidence="1" key="1">
    <citation type="submission" date="2020-11" db="EMBL/GenBank/DDBJ databases">
        <authorList>
            <consortium name="DOE Joint Genome Institute"/>
            <person name="Ahrendt S."/>
            <person name="Riley R."/>
            <person name="Andreopoulos W."/>
            <person name="LaButti K."/>
            <person name="Pangilinan J."/>
            <person name="Ruiz-duenas F.J."/>
            <person name="Barrasa J.M."/>
            <person name="Sanchez-Garcia M."/>
            <person name="Camarero S."/>
            <person name="Miyauchi S."/>
            <person name="Serrano A."/>
            <person name="Linde D."/>
            <person name="Babiker R."/>
            <person name="Drula E."/>
            <person name="Ayuso-Fernandez I."/>
            <person name="Pacheco R."/>
            <person name="Padilla G."/>
            <person name="Ferreira P."/>
            <person name="Barriuso J."/>
            <person name="Kellner H."/>
            <person name="Castanera R."/>
            <person name="Alfaro M."/>
            <person name="Ramirez L."/>
            <person name="Pisabarro A.G."/>
            <person name="Kuo A."/>
            <person name="Tritt A."/>
            <person name="Lipzen A."/>
            <person name="He G."/>
            <person name="Yan M."/>
            <person name="Ng V."/>
            <person name="Cullen D."/>
            <person name="Martin F."/>
            <person name="Rosso M.-N."/>
            <person name="Henrissat B."/>
            <person name="Hibbett D."/>
            <person name="Martinez A.T."/>
            <person name="Grigoriev I.V."/>
        </authorList>
    </citation>
    <scope>NUCLEOTIDE SEQUENCE</scope>
    <source>
        <strain evidence="1">AH 44721</strain>
    </source>
</reference>